<sequence>MAEWYMASCQLSVSSIFCRSILAFSAVNLDLRVFTSDPTSRGFSPFDPSGSVMIEGNSGAHHCRAFASPDEFAALAAITALLGRRRVEAEEMRGGEERDFSEIEMEAIRD</sequence>
<gene>
    <name evidence="1" type="ORF">J5N97_030140</name>
</gene>
<accession>A0A9D5H3U5</accession>
<dbReference type="EMBL" id="JAGGNH010000010">
    <property type="protein sequence ID" value="KAJ0962312.1"/>
    <property type="molecule type" value="Genomic_DNA"/>
</dbReference>
<organism evidence="1 2">
    <name type="scientific">Dioscorea zingiberensis</name>
    <dbReference type="NCBI Taxonomy" id="325984"/>
    <lineage>
        <taxon>Eukaryota</taxon>
        <taxon>Viridiplantae</taxon>
        <taxon>Streptophyta</taxon>
        <taxon>Embryophyta</taxon>
        <taxon>Tracheophyta</taxon>
        <taxon>Spermatophyta</taxon>
        <taxon>Magnoliopsida</taxon>
        <taxon>Liliopsida</taxon>
        <taxon>Dioscoreales</taxon>
        <taxon>Dioscoreaceae</taxon>
        <taxon>Dioscorea</taxon>
    </lineage>
</organism>
<evidence type="ECO:0000313" key="2">
    <source>
        <dbReference type="Proteomes" id="UP001085076"/>
    </source>
</evidence>
<dbReference type="AlphaFoldDB" id="A0A9D5H3U5"/>
<reference evidence="1" key="2">
    <citation type="journal article" date="2022" name="Hortic Res">
        <title>The genome of Dioscorea zingiberensis sheds light on the biosynthesis, origin and evolution of the medicinally important diosgenin saponins.</title>
        <authorList>
            <person name="Li Y."/>
            <person name="Tan C."/>
            <person name="Li Z."/>
            <person name="Guo J."/>
            <person name="Li S."/>
            <person name="Chen X."/>
            <person name="Wang C."/>
            <person name="Dai X."/>
            <person name="Yang H."/>
            <person name="Song W."/>
            <person name="Hou L."/>
            <person name="Xu J."/>
            <person name="Tong Z."/>
            <person name="Xu A."/>
            <person name="Yuan X."/>
            <person name="Wang W."/>
            <person name="Yang Q."/>
            <person name="Chen L."/>
            <person name="Sun Z."/>
            <person name="Wang K."/>
            <person name="Pan B."/>
            <person name="Chen J."/>
            <person name="Bao Y."/>
            <person name="Liu F."/>
            <person name="Qi X."/>
            <person name="Gang D.R."/>
            <person name="Wen J."/>
            <person name="Li J."/>
        </authorList>
    </citation>
    <scope>NUCLEOTIDE SEQUENCE</scope>
    <source>
        <strain evidence="1">Dzin_1.0</strain>
    </source>
</reference>
<keyword evidence="2" id="KW-1185">Reference proteome</keyword>
<proteinExistence type="predicted"/>
<reference evidence="1" key="1">
    <citation type="submission" date="2021-03" db="EMBL/GenBank/DDBJ databases">
        <authorList>
            <person name="Li Z."/>
            <person name="Yang C."/>
        </authorList>
    </citation>
    <scope>NUCLEOTIDE SEQUENCE</scope>
    <source>
        <strain evidence="1">Dzin_1.0</strain>
        <tissue evidence="1">Leaf</tissue>
    </source>
</reference>
<protein>
    <submittedName>
        <fullName evidence="1">Uncharacterized protein</fullName>
    </submittedName>
</protein>
<comment type="caution">
    <text evidence="1">The sequence shown here is derived from an EMBL/GenBank/DDBJ whole genome shotgun (WGS) entry which is preliminary data.</text>
</comment>
<evidence type="ECO:0000313" key="1">
    <source>
        <dbReference type="EMBL" id="KAJ0962312.1"/>
    </source>
</evidence>
<dbReference type="Proteomes" id="UP001085076">
    <property type="component" value="Miscellaneous, Linkage group lg10"/>
</dbReference>
<name>A0A9D5H3U5_9LILI</name>